<name>A0A1S4A8B3_TOBAC</name>
<evidence type="ECO:0000313" key="3">
    <source>
        <dbReference type="RefSeq" id="XP_016472821.1"/>
    </source>
</evidence>
<dbReference type="KEGG" id="nta:107794804"/>
<dbReference type="Gene3D" id="1.25.40.10">
    <property type="entry name" value="Tetratricopeptide repeat domain"/>
    <property type="match status" value="2"/>
</dbReference>
<gene>
    <name evidence="3" type="primary">LOC107794804</name>
</gene>
<evidence type="ECO:0000313" key="2">
    <source>
        <dbReference type="Proteomes" id="UP000790787"/>
    </source>
</evidence>
<dbReference type="GO" id="GO:0003723">
    <property type="term" value="F:RNA binding"/>
    <property type="evidence" value="ECO:0007669"/>
    <property type="project" value="InterPro"/>
</dbReference>
<keyword evidence="2" id="KW-1185">Reference proteome</keyword>
<reference evidence="2" key="1">
    <citation type="journal article" date="2014" name="Nat. Commun.">
        <title>The tobacco genome sequence and its comparison with those of tomato and potato.</title>
        <authorList>
            <person name="Sierro N."/>
            <person name="Battey J.N."/>
            <person name="Ouadi S."/>
            <person name="Bakaher N."/>
            <person name="Bovet L."/>
            <person name="Willig A."/>
            <person name="Goepfert S."/>
            <person name="Peitsch M.C."/>
            <person name="Ivanov N.V."/>
        </authorList>
    </citation>
    <scope>NUCLEOTIDE SEQUENCE [LARGE SCALE GENOMIC DNA]</scope>
</reference>
<dbReference type="GeneID" id="107794804"/>
<organism evidence="2 3">
    <name type="scientific">Nicotiana tabacum</name>
    <name type="common">Common tobacco</name>
    <dbReference type="NCBI Taxonomy" id="4097"/>
    <lineage>
        <taxon>Eukaryota</taxon>
        <taxon>Viridiplantae</taxon>
        <taxon>Streptophyta</taxon>
        <taxon>Embryophyta</taxon>
        <taxon>Tracheophyta</taxon>
        <taxon>Spermatophyta</taxon>
        <taxon>Magnoliopsida</taxon>
        <taxon>eudicotyledons</taxon>
        <taxon>Gunneridae</taxon>
        <taxon>Pentapetalae</taxon>
        <taxon>asterids</taxon>
        <taxon>lamiids</taxon>
        <taxon>Solanales</taxon>
        <taxon>Solanaceae</taxon>
        <taxon>Nicotianoideae</taxon>
        <taxon>Nicotianeae</taxon>
        <taxon>Nicotiana</taxon>
    </lineage>
</organism>
<keyword evidence="1" id="KW-0677">Repeat</keyword>
<dbReference type="PANTHER" id="PTHR47926:SF533">
    <property type="entry name" value="DYW DOMAIN-CONTAINING PROTEIN"/>
    <property type="match status" value="1"/>
</dbReference>
<dbReference type="OrthoDB" id="428658at2759"/>
<dbReference type="InterPro" id="IPR002885">
    <property type="entry name" value="PPR_rpt"/>
</dbReference>
<dbReference type="Pfam" id="PF13041">
    <property type="entry name" value="PPR_2"/>
    <property type="match status" value="1"/>
</dbReference>
<dbReference type="RefSeq" id="XP_016472821.1">
    <property type="nucleotide sequence ID" value="XM_016617335.1"/>
</dbReference>
<protein>
    <submittedName>
        <fullName evidence="3">Pentatricopeptide repeat-containing protein At3g23330</fullName>
    </submittedName>
</protein>
<dbReference type="FunFam" id="1.25.40.10:FF:000344">
    <property type="entry name" value="Pentatricopeptide repeat-containing protein"/>
    <property type="match status" value="1"/>
</dbReference>
<dbReference type="InterPro" id="IPR046960">
    <property type="entry name" value="PPR_At4g14850-like_plant"/>
</dbReference>
<dbReference type="AlphaFoldDB" id="A0A1S4A8B3"/>
<dbReference type="PANTHER" id="PTHR47926">
    <property type="entry name" value="PENTATRICOPEPTIDE REPEAT-CONTAINING PROTEIN"/>
    <property type="match status" value="1"/>
</dbReference>
<dbReference type="PaxDb" id="4097-A0A1S4A8B3"/>
<dbReference type="NCBIfam" id="TIGR00756">
    <property type="entry name" value="PPR"/>
    <property type="match status" value="2"/>
</dbReference>
<dbReference type="Pfam" id="PF01535">
    <property type="entry name" value="PPR"/>
    <property type="match status" value="2"/>
</dbReference>
<evidence type="ECO:0000256" key="1">
    <source>
        <dbReference type="ARBA" id="ARBA00022737"/>
    </source>
</evidence>
<dbReference type="PROSITE" id="PS51375">
    <property type="entry name" value="PPR"/>
    <property type="match status" value="2"/>
</dbReference>
<accession>A0A1S4A8B3</accession>
<dbReference type="STRING" id="4097.A0A1S4A8B3"/>
<dbReference type="InterPro" id="IPR011990">
    <property type="entry name" value="TPR-like_helical_dom_sf"/>
</dbReference>
<proteinExistence type="predicted"/>
<dbReference type="SMR" id="A0A1S4A8B3"/>
<sequence length="446" mass="50852">MSSSKVFYSSLDKLGLAFGRSCSQMQSAFLRIRACICDKGLGRAIYTFAKKYLQSRTVYYRFWGPRKCEFFVAFSTYVVWGTDRICDKYFTFAMIKIMNKSSQIVIYAAGVVKHMLSKLPSSIRPNLNLQFRRALEPHGDIRRARQLFDEIPEPDIRSWTLLITAYTKRGCPEEALKVYDELRQRKVLPDQLALLSVTKACATLGNLIKAKGIHQDVIRYGYHSDLLLGNALIDMYGKCKYIRGAKEVFDNLSAKDVISWTSMSSCYVNCKLPREALRIFREMGLNRVSPNPVTLSSILPACSDLKTCKYSNRNHGFRVHSNQIPANGERYQRLVGKLIYLSHTRPDIAYAVSHLRGVVRKCKVRFCEFDLAFAIKGWAGQSTHLRRNICNRGQSITLLGPRKCEIFVAFSTYVVWGTDRICDKYFTFAMIKIANKSSQIVIPTAG</sequence>
<dbReference type="GO" id="GO:0009451">
    <property type="term" value="P:RNA modification"/>
    <property type="evidence" value="ECO:0007669"/>
    <property type="project" value="InterPro"/>
</dbReference>
<reference evidence="3" key="2">
    <citation type="submission" date="2025-08" db="UniProtKB">
        <authorList>
            <consortium name="RefSeq"/>
        </authorList>
    </citation>
    <scope>IDENTIFICATION</scope>
</reference>
<dbReference type="Proteomes" id="UP000790787">
    <property type="component" value="Chromosome 15"/>
</dbReference>